<dbReference type="KEGG" id="llh:I41_38000"/>
<organism evidence="2 3">
    <name type="scientific">Lacipirellula limnantheis</name>
    <dbReference type="NCBI Taxonomy" id="2528024"/>
    <lineage>
        <taxon>Bacteria</taxon>
        <taxon>Pseudomonadati</taxon>
        <taxon>Planctomycetota</taxon>
        <taxon>Planctomycetia</taxon>
        <taxon>Pirellulales</taxon>
        <taxon>Lacipirellulaceae</taxon>
        <taxon>Lacipirellula</taxon>
    </lineage>
</organism>
<dbReference type="RefSeq" id="WP_145434319.1">
    <property type="nucleotide sequence ID" value="NZ_CP036339.1"/>
</dbReference>
<dbReference type="Proteomes" id="UP000317909">
    <property type="component" value="Chromosome"/>
</dbReference>
<feature type="transmembrane region" description="Helical" evidence="1">
    <location>
        <begin position="135"/>
        <end position="153"/>
    </location>
</feature>
<dbReference type="OrthoDB" id="288267at2"/>
<protein>
    <submittedName>
        <fullName evidence="2">Uncharacterized protein</fullName>
    </submittedName>
</protein>
<reference evidence="2 3" key="1">
    <citation type="submission" date="2019-02" db="EMBL/GenBank/DDBJ databases">
        <title>Deep-cultivation of Planctomycetes and their phenomic and genomic characterization uncovers novel biology.</title>
        <authorList>
            <person name="Wiegand S."/>
            <person name="Jogler M."/>
            <person name="Boedeker C."/>
            <person name="Pinto D."/>
            <person name="Vollmers J."/>
            <person name="Rivas-Marin E."/>
            <person name="Kohn T."/>
            <person name="Peeters S.H."/>
            <person name="Heuer A."/>
            <person name="Rast P."/>
            <person name="Oberbeckmann S."/>
            <person name="Bunk B."/>
            <person name="Jeske O."/>
            <person name="Meyerdierks A."/>
            <person name="Storesund J.E."/>
            <person name="Kallscheuer N."/>
            <person name="Luecker S."/>
            <person name="Lage O.M."/>
            <person name="Pohl T."/>
            <person name="Merkel B.J."/>
            <person name="Hornburger P."/>
            <person name="Mueller R.-W."/>
            <person name="Bruemmer F."/>
            <person name="Labrenz M."/>
            <person name="Spormann A.M."/>
            <person name="Op den Camp H."/>
            <person name="Overmann J."/>
            <person name="Amann R."/>
            <person name="Jetten M.S.M."/>
            <person name="Mascher T."/>
            <person name="Medema M.H."/>
            <person name="Devos D.P."/>
            <person name="Kaster A.-K."/>
            <person name="Ovreas L."/>
            <person name="Rohde M."/>
            <person name="Galperin M.Y."/>
            <person name="Jogler C."/>
        </authorList>
    </citation>
    <scope>NUCLEOTIDE SEQUENCE [LARGE SCALE GENOMIC DNA]</scope>
    <source>
        <strain evidence="2 3">I41</strain>
    </source>
</reference>
<keyword evidence="3" id="KW-1185">Reference proteome</keyword>
<evidence type="ECO:0000313" key="3">
    <source>
        <dbReference type="Proteomes" id="UP000317909"/>
    </source>
</evidence>
<dbReference type="EMBL" id="CP036339">
    <property type="protein sequence ID" value="QDT74603.1"/>
    <property type="molecule type" value="Genomic_DNA"/>
</dbReference>
<feature type="transmembrane region" description="Helical" evidence="1">
    <location>
        <begin position="97"/>
        <end position="115"/>
    </location>
</feature>
<dbReference type="AlphaFoldDB" id="A0A517U1W5"/>
<proteinExistence type="predicted"/>
<evidence type="ECO:0000313" key="2">
    <source>
        <dbReference type="EMBL" id="QDT74603.1"/>
    </source>
</evidence>
<keyword evidence="1" id="KW-0812">Transmembrane</keyword>
<keyword evidence="1" id="KW-1133">Transmembrane helix</keyword>
<sequence length="157" mass="16098">MSVLAELLSRTLQTAGPATAATTAAVAACGSLDEGNGIAPVNAVSHILWGDEAAEQDDASLKYTAPGFALNAAAIASWAGVYELGFGQRARRGDVKAAIIGGVATAALAYITDYHVVPRRLTPGFEKRLSPPSMFAVYAALAASLPVASLLAARRNE</sequence>
<gene>
    <name evidence="2" type="ORF">I41_38000</name>
</gene>
<name>A0A517U1W5_9BACT</name>
<accession>A0A517U1W5</accession>
<feature type="transmembrane region" description="Helical" evidence="1">
    <location>
        <begin position="68"/>
        <end position="85"/>
    </location>
</feature>
<evidence type="ECO:0000256" key="1">
    <source>
        <dbReference type="SAM" id="Phobius"/>
    </source>
</evidence>
<keyword evidence="1" id="KW-0472">Membrane</keyword>